<evidence type="ECO:0000256" key="1">
    <source>
        <dbReference type="SAM" id="MobiDB-lite"/>
    </source>
</evidence>
<dbReference type="AlphaFoldDB" id="A0A1B6KT83"/>
<feature type="non-terminal residue" evidence="2">
    <location>
        <position position="1"/>
    </location>
</feature>
<feature type="non-terminal residue" evidence="2">
    <location>
        <position position="231"/>
    </location>
</feature>
<reference evidence="2" key="1">
    <citation type="submission" date="2015-11" db="EMBL/GenBank/DDBJ databases">
        <title>De novo transcriptome assembly of four potential Pierce s Disease insect vectors from Arizona vineyards.</title>
        <authorList>
            <person name="Tassone E.E."/>
        </authorList>
    </citation>
    <scope>NUCLEOTIDE SEQUENCE</scope>
</reference>
<accession>A0A1B6KT83</accession>
<sequence length="231" mass="25867">TRQRVRALIDSFQEPEDADVVEELVIEDTVQQMVPEEIPGSVPTVFDDLEAQARAWRPSAEMQQRCPAAPTCPGEESYVPVQRLIDFGECPEPPPFRALPEFDRLPEEDVRAFQQAFPPRQECENNDDSLGYLEEMEDLGDLDAPVEDWLSVNWKLWGCFSEYSPPWPKHKEFSRERTTAMGYTDIPPLPPRRSPARPGGTAGAGSRPAGPRALPPPECPETAGQIPPECL</sequence>
<organism evidence="2">
    <name type="scientific">Graphocephala atropunctata</name>
    <dbReference type="NCBI Taxonomy" id="36148"/>
    <lineage>
        <taxon>Eukaryota</taxon>
        <taxon>Metazoa</taxon>
        <taxon>Ecdysozoa</taxon>
        <taxon>Arthropoda</taxon>
        <taxon>Hexapoda</taxon>
        <taxon>Insecta</taxon>
        <taxon>Pterygota</taxon>
        <taxon>Neoptera</taxon>
        <taxon>Paraneoptera</taxon>
        <taxon>Hemiptera</taxon>
        <taxon>Auchenorrhyncha</taxon>
        <taxon>Membracoidea</taxon>
        <taxon>Cicadellidae</taxon>
        <taxon>Cicadellinae</taxon>
        <taxon>Cicadellini</taxon>
        <taxon>Graphocephala</taxon>
    </lineage>
</organism>
<dbReference type="EMBL" id="GEBQ01025314">
    <property type="protein sequence ID" value="JAT14663.1"/>
    <property type="molecule type" value="Transcribed_RNA"/>
</dbReference>
<name>A0A1B6KT83_9HEMI</name>
<feature type="compositionally biased region" description="Low complexity" evidence="1">
    <location>
        <begin position="196"/>
        <end position="212"/>
    </location>
</feature>
<feature type="region of interest" description="Disordered" evidence="1">
    <location>
        <begin position="178"/>
        <end position="231"/>
    </location>
</feature>
<proteinExistence type="predicted"/>
<protein>
    <submittedName>
        <fullName evidence="2">Uncharacterized protein</fullName>
    </submittedName>
</protein>
<evidence type="ECO:0000313" key="2">
    <source>
        <dbReference type="EMBL" id="JAT14663.1"/>
    </source>
</evidence>
<gene>
    <name evidence="2" type="ORF">g.26312</name>
</gene>